<dbReference type="Gene3D" id="1.20.1290.10">
    <property type="entry name" value="AhpD-like"/>
    <property type="match status" value="1"/>
</dbReference>
<evidence type="ECO:0000313" key="4">
    <source>
        <dbReference type="EMBL" id="AHG89818.1"/>
    </source>
</evidence>
<dbReference type="Gene3D" id="2.60.120.10">
    <property type="entry name" value="Jelly Rolls"/>
    <property type="match status" value="1"/>
</dbReference>
<accession>W0RK68</accession>
<name>W0RK68_9BACT</name>
<feature type="chain" id="PRO_5004794309" evidence="1">
    <location>
        <begin position="30"/>
        <end position="296"/>
    </location>
</feature>
<keyword evidence="5" id="KW-1185">Reference proteome</keyword>
<protein>
    <submittedName>
        <fullName evidence="4">Carboxymuconolactone decarboxylase</fullName>
    </submittedName>
</protein>
<sequence length="296" mass="31968">MQTNVTSSTRRVLRGWAAVLLTLSLAATARVGAQTRTPADSQTMRISRRAERPAQAGPAATFTGVVRVVPLRDATPPSRVSAAAVAFEPGARSAWHTHPLGQLLVVTSGTGRVQQWGGAVEEIREGDVVWTPPGVKHWHGAAPNAAMTHTAIQEAVDGRNVDWLEQVSDTQYRIPPTRSSTRMSADSIVTASTPSPGPYADIAPALDQLTQQVLFGQVWERPGLSKRDRSLITVATLVANYRTNELPFHLKRALENGVTKDELTELITHLAFYAGWPTANTAVEIARKVFADTSAK</sequence>
<dbReference type="PATRIC" id="fig|861299.3.peg.2322"/>
<evidence type="ECO:0000256" key="1">
    <source>
        <dbReference type="SAM" id="SignalP"/>
    </source>
</evidence>
<evidence type="ECO:0000259" key="3">
    <source>
        <dbReference type="Pfam" id="PF07883"/>
    </source>
</evidence>
<proteinExistence type="predicted"/>
<feature type="signal peptide" evidence="1">
    <location>
        <begin position="1"/>
        <end position="29"/>
    </location>
</feature>
<dbReference type="eggNOG" id="COG0599">
    <property type="taxonomic scope" value="Bacteria"/>
</dbReference>
<organism evidence="4 5">
    <name type="scientific">Gemmatirosa kalamazoonensis</name>
    <dbReference type="NCBI Taxonomy" id="861299"/>
    <lineage>
        <taxon>Bacteria</taxon>
        <taxon>Pseudomonadati</taxon>
        <taxon>Gemmatimonadota</taxon>
        <taxon>Gemmatimonadia</taxon>
        <taxon>Gemmatimonadales</taxon>
        <taxon>Gemmatimonadaceae</taxon>
        <taxon>Gemmatirosa</taxon>
    </lineage>
</organism>
<dbReference type="Pfam" id="PF02627">
    <property type="entry name" value="CMD"/>
    <property type="match status" value="1"/>
</dbReference>
<dbReference type="InterPro" id="IPR003779">
    <property type="entry name" value="CMD-like"/>
</dbReference>
<evidence type="ECO:0000259" key="2">
    <source>
        <dbReference type="Pfam" id="PF02627"/>
    </source>
</evidence>
<dbReference type="GO" id="GO:0051920">
    <property type="term" value="F:peroxiredoxin activity"/>
    <property type="evidence" value="ECO:0007669"/>
    <property type="project" value="InterPro"/>
</dbReference>
<dbReference type="Pfam" id="PF07883">
    <property type="entry name" value="Cupin_2"/>
    <property type="match status" value="1"/>
</dbReference>
<dbReference type="STRING" id="861299.J421_2281"/>
<evidence type="ECO:0000313" key="5">
    <source>
        <dbReference type="Proteomes" id="UP000019151"/>
    </source>
</evidence>
<dbReference type="EMBL" id="CP007128">
    <property type="protein sequence ID" value="AHG89818.1"/>
    <property type="molecule type" value="Genomic_DNA"/>
</dbReference>
<reference evidence="4 5" key="1">
    <citation type="journal article" date="2014" name="Genome Announc.">
        <title>Genome Sequence and Methylome of Soil Bacterium Gemmatirosa kalamazoonensis KBS708T, a Member of the Rarely Cultivated Gemmatimonadetes Phylum.</title>
        <authorList>
            <person name="Debruyn J.M."/>
            <person name="Radosevich M."/>
            <person name="Wommack K.E."/>
            <person name="Polson S.W."/>
            <person name="Hauser L.J."/>
            <person name="Fawaz M.N."/>
            <person name="Korlach J."/>
            <person name="Tsai Y.C."/>
        </authorList>
    </citation>
    <scope>NUCLEOTIDE SEQUENCE [LARGE SCALE GENOMIC DNA]</scope>
    <source>
        <strain evidence="4 5">KBS708</strain>
    </source>
</reference>
<dbReference type="InterPro" id="IPR029032">
    <property type="entry name" value="AhpD-like"/>
</dbReference>
<dbReference type="HOGENOM" id="CLU_085733_0_0_0"/>
<feature type="domain" description="Cupin type-2" evidence="3">
    <location>
        <begin position="85"/>
        <end position="142"/>
    </location>
</feature>
<dbReference type="eggNOG" id="COG1917">
    <property type="taxonomic scope" value="Bacteria"/>
</dbReference>
<dbReference type="KEGG" id="gba:J421_2281"/>
<keyword evidence="1" id="KW-0732">Signal</keyword>
<dbReference type="CDD" id="cd02233">
    <property type="entry name" value="cupin_HNL-like"/>
    <property type="match status" value="1"/>
</dbReference>
<dbReference type="AlphaFoldDB" id="W0RK68"/>
<dbReference type="InterPro" id="IPR013096">
    <property type="entry name" value="Cupin_2"/>
</dbReference>
<gene>
    <name evidence="4" type="ORF">J421_2281</name>
</gene>
<dbReference type="SUPFAM" id="SSF69118">
    <property type="entry name" value="AhpD-like"/>
    <property type="match status" value="1"/>
</dbReference>
<dbReference type="PANTHER" id="PTHR43698">
    <property type="entry name" value="RIBD C-TERMINAL DOMAIN CONTAINING PROTEIN"/>
    <property type="match status" value="1"/>
</dbReference>
<feature type="domain" description="Carboxymuconolactone decarboxylase-like" evidence="2">
    <location>
        <begin position="204"/>
        <end position="287"/>
    </location>
</feature>
<dbReference type="InterPro" id="IPR047263">
    <property type="entry name" value="HNL-like_cupin"/>
</dbReference>
<dbReference type="InParanoid" id="W0RK68"/>
<dbReference type="PANTHER" id="PTHR43698:SF1">
    <property type="entry name" value="BLL4564 PROTEIN"/>
    <property type="match status" value="1"/>
</dbReference>
<dbReference type="InterPro" id="IPR014710">
    <property type="entry name" value="RmlC-like_jellyroll"/>
</dbReference>
<dbReference type="Proteomes" id="UP000019151">
    <property type="component" value="Chromosome"/>
</dbReference>
<dbReference type="SUPFAM" id="SSF51182">
    <property type="entry name" value="RmlC-like cupins"/>
    <property type="match status" value="1"/>
</dbReference>
<dbReference type="InterPro" id="IPR011051">
    <property type="entry name" value="RmlC_Cupin_sf"/>
</dbReference>